<keyword evidence="5" id="KW-0677">Repeat</keyword>
<organism evidence="8">
    <name type="scientific">Cyprideis torosa</name>
    <dbReference type="NCBI Taxonomy" id="163714"/>
    <lineage>
        <taxon>Eukaryota</taxon>
        <taxon>Metazoa</taxon>
        <taxon>Ecdysozoa</taxon>
        <taxon>Arthropoda</taxon>
        <taxon>Crustacea</taxon>
        <taxon>Oligostraca</taxon>
        <taxon>Ostracoda</taxon>
        <taxon>Podocopa</taxon>
        <taxon>Podocopida</taxon>
        <taxon>Cytherocopina</taxon>
        <taxon>Cytheroidea</taxon>
        <taxon>Cytherideidae</taxon>
        <taxon>Cyprideis</taxon>
    </lineage>
</organism>
<evidence type="ECO:0000256" key="7">
    <source>
        <dbReference type="ARBA" id="ARBA00023242"/>
    </source>
</evidence>
<dbReference type="AlphaFoldDB" id="A0A7R8ZMV3"/>
<dbReference type="SUPFAM" id="SSF47095">
    <property type="entry name" value="HMG-box"/>
    <property type="match status" value="2"/>
</dbReference>
<reference evidence="8" key="1">
    <citation type="submission" date="2020-11" db="EMBL/GenBank/DDBJ databases">
        <authorList>
            <person name="Tran Van P."/>
        </authorList>
    </citation>
    <scope>NUCLEOTIDE SEQUENCE</scope>
</reference>
<dbReference type="OrthoDB" id="1919336at2759"/>
<dbReference type="CDD" id="cd21978">
    <property type="entry name" value="HMG-box_HMGB_rpt1"/>
    <property type="match status" value="1"/>
</dbReference>
<keyword evidence="6" id="KW-0238">DNA-binding</keyword>
<dbReference type="InterPro" id="IPR050342">
    <property type="entry name" value="HMGB"/>
</dbReference>
<evidence type="ECO:0000313" key="8">
    <source>
        <dbReference type="EMBL" id="CAD7225250.1"/>
    </source>
</evidence>
<evidence type="ECO:0000256" key="3">
    <source>
        <dbReference type="ARBA" id="ARBA00008774"/>
    </source>
</evidence>
<keyword evidence="4" id="KW-0158">Chromosome</keyword>
<accession>A0A7R8ZMV3</accession>
<dbReference type="PROSITE" id="PS00353">
    <property type="entry name" value="HMG_BOX_1"/>
    <property type="match status" value="1"/>
</dbReference>
<dbReference type="FunFam" id="1.10.30.10:FF:000013">
    <property type="entry name" value="High mobility group protein B3"/>
    <property type="match status" value="1"/>
</dbReference>
<dbReference type="InterPro" id="IPR017967">
    <property type="entry name" value="HMG_boxA_CS"/>
</dbReference>
<dbReference type="PANTHER" id="PTHR48112:SF32">
    <property type="entry name" value="HIGH MOBILITY GROUP PROTEIN B3"/>
    <property type="match status" value="1"/>
</dbReference>
<keyword evidence="7" id="KW-0539">Nucleus</keyword>
<dbReference type="GO" id="GO:0005694">
    <property type="term" value="C:chromosome"/>
    <property type="evidence" value="ECO:0007669"/>
    <property type="project" value="UniProtKB-SubCell"/>
</dbReference>
<dbReference type="PROSITE" id="PS50118">
    <property type="entry name" value="HMG_BOX_2"/>
    <property type="match status" value="2"/>
</dbReference>
<dbReference type="InterPro" id="IPR009071">
    <property type="entry name" value="HMG_box_dom"/>
</dbReference>
<dbReference type="SMART" id="SM00398">
    <property type="entry name" value="HMG"/>
    <property type="match status" value="2"/>
</dbReference>
<dbReference type="Gene3D" id="1.10.30.10">
    <property type="entry name" value="High mobility group box domain"/>
    <property type="match status" value="2"/>
</dbReference>
<dbReference type="GO" id="GO:0005634">
    <property type="term" value="C:nucleus"/>
    <property type="evidence" value="ECO:0007669"/>
    <property type="project" value="UniProtKB-SubCell"/>
</dbReference>
<evidence type="ECO:0000256" key="6">
    <source>
        <dbReference type="ARBA" id="ARBA00023125"/>
    </source>
</evidence>
<evidence type="ECO:0000256" key="2">
    <source>
        <dbReference type="ARBA" id="ARBA00004286"/>
    </source>
</evidence>
<dbReference type="PRINTS" id="PR00886">
    <property type="entry name" value="HIGHMOBLTY12"/>
</dbReference>
<proteinExistence type="inferred from homology"/>
<dbReference type="EMBL" id="OB660534">
    <property type="protein sequence ID" value="CAD7225250.1"/>
    <property type="molecule type" value="Genomic_DNA"/>
</dbReference>
<evidence type="ECO:0000256" key="4">
    <source>
        <dbReference type="ARBA" id="ARBA00022454"/>
    </source>
</evidence>
<protein>
    <submittedName>
        <fullName evidence="8">Uncharacterized protein</fullName>
    </submittedName>
</protein>
<comment type="similarity">
    <text evidence="3">Belongs to the HMGB family.</text>
</comment>
<dbReference type="Pfam" id="PF09011">
    <property type="entry name" value="HMG_box_2"/>
    <property type="match status" value="1"/>
</dbReference>
<gene>
    <name evidence="8" type="ORF">CTOB1V02_LOCUS3195</name>
</gene>
<dbReference type="PANTHER" id="PTHR48112">
    <property type="entry name" value="HIGH MOBILITY GROUP PROTEIN DSP1"/>
    <property type="match status" value="1"/>
</dbReference>
<dbReference type="FunFam" id="1.10.30.10:FF:000016">
    <property type="entry name" value="FACT complex subunit SSRP1"/>
    <property type="match status" value="1"/>
</dbReference>
<dbReference type="GO" id="GO:0003677">
    <property type="term" value="F:DNA binding"/>
    <property type="evidence" value="ECO:0007669"/>
    <property type="project" value="UniProtKB-UniRule"/>
</dbReference>
<comment type="subcellular location">
    <subcellularLocation>
        <location evidence="2">Chromosome</location>
    </subcellularLocation>
    <subcellularLocation>
        <location evidence="1">Nucleus</location>
    </subcellularLocation>
</comment>
<name>A0A7R8ZMV3_9CRUS</name>
<evidence type="ECO:0000256" key="1">
    <source>
        <dbReference type="ARBA" id="ARBA00004123"/>
    </source>
</evidence>
<dbReference type="Pfam" id="PF00505">
    <property type="entry name" value="HMG_box"/>
    <property type="match status" value="1"/>
</dbReference>
<evidence type="ECO:0000256" key="5">
    <source>
        <dbReference type="ARBA" id="ARBA00022737"/>
    </source>
</evidence>
<sequence>MPRAGGDPNRPRGKMTAYACFVKVCRDEHKKKHPDETVVFQEFSRKCAERWKTMSEAEKKRFKDMADEDSKRYDHEMQYYVPPPQFATDMKKKKKKKDPTAPKRALSAFFWYCADRRADVKKDNPDWTVGQIARELGKEWANVTPEVKGKYEAMAQKDKARYDRDMEAYRGGGGAAGGGGAYGGREWCSHSRADSGMLAPCVTGLSKKIAHRSEKQPIFVKGSN</sequence>
<dbReference type="InterPro" id="IPR036910">
    <property type="entry name" value="HMG_box_dom_sf"/>
</dbReference>